<evidence type="ECO:0000256" key="5">
    <source>
        <dbReference type="RuleBase" id="RU000489"/>
    </source>
</evidence>
<organism evidence="8 9">
    <name type="scientific">Mesobacillus foraminis</name>
    <dbReference type="NCBI Taxonomy" id="279826"/>
    <lineage>
        <taxon>Bacteria</taxon>
        <taxon>Bacillati</taxon>
        <taxon>Bacillota</taxon>
        <taxon>Bacilli</taxon>
        <taxon>Bacillales</taxon>
        <taxon>Bacillaceae</taxon>
        <taxon>Mesobacillus</taxon>
    </lineage>
</organism>
<evidence type="ECO:0000256" key="1">
    <source>
        <dbReference type="ARBA" id="ARBA00000822"/>
    </source>
</evidence>
<dbReference type="GO" id="GO:0008061">
    <property type="term" value="F:chitin binding"/>
    <property type="evidence" value="ECO:0007669"/>
    <property type="project" value="InterPro"/>
</dbReference>
<dbReference type="Gene3D" id="3.40.5.30">
    <property type="entry name" value="(Trans)glycosidases - domain 2"/>
    <property type="match status" value="1"/>
</dbReference>
<evidence type="ECO:0000256" key="4">
    <source>
        <dbReference type="ARBA" id="ARBA00023295"/>
    </source>
</evidence>
<dbReference type="InterPro" id="IPR001223">
    <property type="entry name" value="Glyco_hydro18_cat"/>
</dbReference>
<dbReference type="PROSITE" id="PS01095">
    <property type="entry name" value="GH18_1"/>
    <property type="match status" value="1"/>
</dbReference>
<comment type="catalytic activity">
    <reaction evidence="1">
        <text>Random endo-hydrolysis of N-acetyl-beta-D-glucosaminide (1-&gt;4)-beta-linkages in chitin and chitodextrins.</text>
        <dbReference type="EC" id="3.2.1.14"/>
    </reaction>
</comment>
<dbReference type="Proteomes" id="UP000295689">
    <property type="component" value="Unassembled WGS sequence"/>
</dbReference>
<dbReference type="SMART" id="SM00636">
    <property type="entry name" value="Glyco_18"/>
    <property type="match status" value="1"/>
</dbReference>
<dbReference type="EC" id="3.2.1.14" evidence="2"/>
<proteinExistence type="inferred from homology"/>
<comment type="caution">
    <text evidence="8">The sequence shown here is derived from an EMBL/GenBank/DDBJ whole genome shotgun (WGS) entry which is preliminary data.</text>
</comment>
<dbReference type="InterPro" id="IPR001579">
    <property type="entry name" value="Glyco_hydro_18_chit_AS"/>
</dbReference>
<dbReference type="Pfam" id="PF00704">
    <property type="entry name" value="Glyco_hydro_18"/>
    <property type="match status" value="1"/>
</dbReference>
<dbReference type="EMBL" id="SLVV01000002">
    <property type="protein sequence ID" value="TCN27127.1"/>
    <property type="molecule type" value="Genomic_DNA"/>
</dbReference>
<reference evidence="8 9" key="1">
    <citation type="journal article" date="2015" name="Stand. Genomic Sci.">
        <title>Genomic Encyclopedia of Bacterial and Archaeal Type Strains, Phase III: the genomes of soil and plant-associated and newly described type strains.</title>
        <authorList>
            <person name="Whitman W.B."/>
            <person name="Woyke T."/>
            <person name="Klenk H.P."/>
            <person name="Zhou Y."/>
            <person name="Lilburn T.G."/>
            <person name="Beck B.J."/>
            <person name="De Vos P."/>
            <person name="Vandamme P."/>
            <person name="Eisen J.A."/>
            <person name="Garrity G."/>
            <person name="Hugenholtz P."/>
            <person name="Kyrpides N.C."/>
        </authorList>
    </citation>
    <scope>NUCLEOTIDE SEQUENCE [LARGE SCALE GENOMIC DNA]</scope>
    <source>
        <strain evidence="8 9">CV53</strain>
    </source>
</reference>
<dbReference type="InterPro" id="IPR017853">
    <property type="entry name" value="GH"/>
</dbReference>
<name>A0A4R2BIW6_9BACI</name>
<dbReference type="GO" id="GO:0008843">
    <property type="term" value="F:endochitinase activity"/>
    <property type="evidence" value="ECO:0007669"/>
    <property type="project" value="UniProtKB-EC"/>
</dbReference>
<dbReference type="AlphaFoldDB" id="A0A4R2BIW6"/>
<evidence type="ECO:0000313" key="8">
    <source>
        <dbReference type="EMBL" id="TCN27127.1"/>
    </source>
</evidence>
<accession>A0A4R2BIW6</accession>
<protein>
    <recommendedName>
        <fullName evidence="2">chitinase</fullName>
        <ecNumber evidence="2">3.2.1.14</ecNumber>
    </recommendedName>
</protein>
<dbReference type="Gene3D" id="3.20.20.80">
    <property type="entry name" value="Glycosidases"/>
    <property type="match status" value="1"/>
</dbReference>
<dbReference type="PROSITE" id="PS51910">
    <property type="entry name" value="GH18_2"/>
    <property type="match status" value="1"/>
</dbReference>
<dbReference type="SUPFAM" id="SSF51445">
    <property type="entry name" value="(Trans)glycosidases"/>
    <property type="match status" value="1"/>
</dbReference>
<sequence length="392" mass="43629">MRPMAKRKLIYISIILMTFIAGFTAGTLSAKLEKMNSSKPINAELTPQSDKNLVKKPKPGVQAENSKVLIGYVQDFRDPAKINYSKLTHVVFSFAHPTTAGDLLLNGDAAYKNLRAVTANAHKHGTKVMLAVGGWSHIQGGESYDYFRTAIANPASRKHLVTEIADITARENLDGIDIDFEHPRSEEDAKYLSAFMNDLSSALHPENKELSIAVNSKVHSVTGTELTSVVFEPEMFQVVDHVNIMAYDGQWDDGYNAANLSPYSFTENIVQYWTTLFDEYRLSKEKLVLGVPLYAQPEDPSIKQVSYAAIIDHSPANAQHDKTELNDTTYYYNGKGTIKRKTKLALEHGFGGMMLWEAGHDAPGENSLASTMREVLDQPKANKFYTENTKSK</sequence>
<comment type="similarity">
    <text evidence="6">Belongs to the glycosyl hydrolase 18 family.</text>
</comment>
<keyword evidence="4 5" id="KW-0326">Glycosidase</keyword>
<dbReference type="InterPro" id="IPR050314">
    <property type="entry name" value="Glycosyl_Hydrlase_18"/>
</dbReference>
<evidence type="ECO:0000259" key="7">
    <source>
        <dbReference type="PROSITE" id="PS51910"/>
    </source>
</evidence>
<evidence type="ECO:0000313" key="9">
    <source>
        <dbReference type="Proteomes" id="UP000295689"/>
    </source>
</evidence>
<keyword evidence="9" id="KW-1185">Reference proteome</keyword>
<dbReference type="PANTHER" id="PTHR11177:SF317">
    <property type="entry name" value="CHITINASE 12-RELATED"/>
    <property type="match status" value="1"/>
</dbReference>
<dbReference type="PANTHER" id="PTHR11177">
    <property type="entry name" value="CHITINASE"/>
    <property type="match status" value="1"/>
</dbReference>
<dbReference type="GO" id="GO:0005975">
    <property type="term" value="P:carbohydrate metabolic process"/>
    <property type="evidence" value="ECO:0007669"/>
    <property type="project" value="InterPro"/>
</dbReference>
<feature type="domain" description="GH18" evidence="7">
    <location>
        <begin position="67"/>
        <end position="379"/>
    </location>
</feature>
<evidence type="ECO:0000256" key="2">
    <source>
        <dbReference type="ARBA" id="ARBA00012729"/>
    </source>
</evidence>
<dbReference type="GO" id="GO:0005576">
    <property type="term" value="C:extracellular region"/>
    <property type="evidence" value="ECO:0007669"/>
    <property type="project" value="TreeGrafter"/>
</dbReference>
<gene>
    <name evidence="8" type="ORF">EV146_10268</name>
</gene>
<dbReference type="InterPro" id="IPR011583">
    <property type="entry name" value="Chitinase_II/V-like_cat"/>
</dbReference>
<evidence type="ECO:0000256" key="6">
    <source>
        <dbReference type="RuleBase" id="RU004453"/>
    </source>
</evidence>
<dbReference type="GO" id="GO:0006032">
    <property type="term" value="P:chitin catabolic process"/>
    <property type="evidence" value="ECO:0007669"/>
    <property type="project" value="TreeGrafter"/>
</dbReference>
<evidence type="ECO:0000256" key="3">
    <source>
        <dbReference type="ARBA" id="ARBA00022801"/>
    </source>
</evidence>
<keyword evidence="3 5" id="KW-0378">Hydrolase</keyword>